<sequence length="214" mass="23951">MGKINRVPGQRLISSIKSLRGPEKNPSFHLAVIPDALTLRSLLTHIWRLFELTGYGNQPCQACSIAKGNDMRGVQVSVKKDAWTNLHFHGTFAPSNYRQGDKVALFKAWSIQRLEGPDSLWLTTATACMRMTSASHEQPCQVPHIDTVREGVDDEIFWTWDERTDQGAGFAWSLHALDSLQSSTLSKAARVPGSDKRAELSPIRHLFVRVQTTK</sequence>
<gene>
    <name evidence="1" type="ORF">LEMA_P053550.1</name>
</gene>
<dbReference type="AlphaFoldDB" id="E4ZN46"/>
<dbReference type="HOGENOM" id="CLU_1289135_0_0_1"/>
<dbReference type="EMBL" id="FP929094">
    <property type="protein sequence ID" value="CBX92649.1"/>
    <property type="molecule type" value="Genomic_DNA"/>
</dbReference>
<dbReference type="VEuPathDB" id="FungiDB:LEMA_P053550.1"/>
<evidence type="ECO:0000313" key="1">
    <source>
        <dbReference type="EMBL" id="CBX92649.1"/>
    </source>
</evidence>
<name>E4ZN46_LEPMJ</name>
<dbReference type="Proteomes" id="UP000002668">
    <property type="component" value="Genome"/>
</dbReference>
<accession>E4ZN46</accession>
<dbReference type="InParanoid" id="E4ZN46"/>
<organism evidence="2">
    <name type="scientific">Leptosphaeria maculans (strain JN3 / isolate v23.1.3 / race Av1-4-5-6-7-8)</name>
    <name type="common">Blackleg fungus</name>
    <name type="synonym">Phoma lingam</name>
    <dbReference type="NCBI Taxonomy" id="985895"/>
    <lineage>
        <taxon>Eukaryota</taxon>
        <taxon>Fungi</taxon>
        <taxon>Dikarya</taxon>
        <taxon>Ascomycota</taxon>
        <taxon>Pezizomycotina</taxon>
        <taxon>Dothideomycetes</taxon>
        <taxon>Pleosporomycetidae</taxon>
        <taxon>Pleosporales</taxon>
        <taxon>Pleosporineae</taxon>
        <taxon>Leptosphaeriaceae</taxon>
        <taxon>Plenodomus</taxon>
        <taxon>Plenodomus lingam/Leptosphaeria maculans species complex</taxon>
    </lineage>
</organism>
<proteinExistence type="predicted"/>
<protein>
    <submittedName>
        <fullName evidence="1">Predicted protein</fullName>
    </submittedName>
</protein>
<reference evidence="2" key="1">
    <citation type="journal article" date="2011" name="Nat. Commun.">
        <title>Effector diversification within compartments of the Leptosphaeria maculans genome affected by Repeat-Induced Point mutations.</title>
        <authorList>
            <person name="Rouxel T."/>
            <person name="Grandaubert J."/>
            <person name="Hane J.K."/>
            <person name="Hoede C."/>
            <person name="van de Wouw A.P."/>
            <person name="Couloux A."/>
            <person name="Dominguez V."/>
            <person name="Anthouard V."/>
            <person name="Bally P."/>
            <person name="Bourras S."/>
            <person name="Cozijnsen A.J."/>
            <person name="Ciuffetti L.M."/>
            <person name="Degrave A."/>
            <person name="Dilmaghani A."/>
            <person name="Duret L."/>
            <person name="Fudal I."/>
            <person name="Goodwin S.B."/>
            <person name="Gout L."/>
            <person name="Glaser N."/>
            <person name="Linglin J."/>
            <person name="Kema G.H.J."/>
            <person name="Lapalu N."/>
            <person name="Lawrence C.B."/>
            <person name="May K."/>
            <person name="Meyer M."/>
            <person name="Ollivier B."/>
            <person name="Poulain J."/>
            <person name="Schoch C.L."/>
            <person name="Simon A."/>
            <person name="Spatafora J.W."/>
            <person name="Stachowiak A."/>
            <person name="Turgeon B.G."/>
            <person name="Tyler B.M."/>
            <person name="Vincent D."/>
            <person name="Weissenbach J."/>
            <person name="Amselem J."/>
            <person name="Quesneville H."/>
            <person name="Oliver R.P."/>
            <person name="Wincker P."/>
            <person name="Balesdent M.-H."/>
            <person name="Howlett B.J."/>
        </authorList>
    </citation>
    <scope>NUCLEOTIDE SEQUENCE [LARGE SCALE GENOMIC DNA]</scope>
    <source>
        <strain evidence="2">JN3 / isolate v23.1.3 / race Av1-4-5-6-7-8</strain>
    </source>
</reference>
<keyword evidence="2" id="KW-1185">Reference proteome</keyword>
<evidence type="ECO:0000313" key="2">
    <source>
        <dbReference type="Proteomes" id="UP000002668"/>
    </source>
</evidence>